<dbReference type="InterPro" id="IPR044946">
    <property type="entry name" value="Restrct_endonuc_typeI_TRD_sf"/>
</dbReference>
<keyword evidence="2" id="KW-0238">DNA-binding</keyword>
<dbReference type="InterPro" id="IPR003356">
    <property type="entry name" value="DNA_methylase_A-5"/>
</dbReference>
<protein>
    <submittedName>
        <fullName evidence="5">N-6 DNA methylase</fullName>
    </submittedName>
</protein>
<dbReference type="PRINTS" id="PR00507">
    <property type="entry name" value="N12N6MTFRASE"/>
</dbReference>
<keyword evidence="5" id="KW-0808">Transferase</keyword>
<dbReference type="GO" id="GO:0008170">
    <property type="term" value="F:N-methyltransferase activity"/>
    <property type="evidence" value="ECO:0007669"/>
    <property type="project" value="InterPro"/>
</dbReference>
<dbReference type="SUPFAM" id="SSF53335">
    <property type="entry name" value="S-adenosyl-L-methionine-dependent methyltransferases"/>
    <property type="match status" value="1"/>
</dbReference>
<gene>
    <name evidence="5" type="ORF">I6H42_05290</name>
</gene>
<dbReference type="GO" id="GO:0003677">
    <property type="term" value="F:DNA binding"/>
    <property type="evidence" value="ECO:0007669"/>
    <property type="project" value="UniProtKB-KW"/>
</dbReference>
<proteinExistence type="predicted"/>
<dbReference type="GO" id="GO:0009307">
    <property type="term" value="P:DNA restriction-modification system"/>
    <property type="evidence" value="ECO:0007669"/>
    <property type="project" value="UniProtKB-KW"/>
</dbReference>
<dbReference type="PANTHER" id="PTHR42998">
    <property type="entry name" value="TYPE I RESTRICTION ENZYME HINDVIIP M PROTEIN-RELATED"/>
    <property type="match status" value="1"/>
</dbReference>
<sequence length="872" mass="97772">MAGQRKDDVHPILNEDGKYICLTDGTLLPSTPEETVRQGFIAVLINEYGYPANRIRREVPIYHGSSEIRDRAGKPVRADIVVYASSTAAARRDQGQIKFVVECKKPDAKSGYEQLVSYIFSTNAPGGVWTNGVDGDESDTKFYRVDRELAQLLPVTELPRVDEKWGSINRRKKTDLEKPHDVRRLFRLCNSKLYGRGMENFDYDITMDMVRILLAKIEDESAPGDYPAFYISQDEYENPEGREAAAQRVRSLFEAFAERHREVFPEGERIEVPDSAIVEAVTVLQPWSLVVGYQDADEWDVMGAAYEQYTHQNLKRQRGQFFTNRLIVSAMVQMADPQVGEKVLDPAGGSGGFVTSAFRYMRQSILATTAPGSPQRERQLDQAKNDIFLSEISPRLVKLAKTAMLLNGDGHAGMTKANSLGPYEKLDPWIQSRCARGVPKVILSNPPFAGQGESRIADPQILADYETAYRTVVSKATGELVQELMQQQSPELLFFERCLDWLAEGGRMGIVLPKAFLDTAQAHRAREMLFERAYLDGVVTLHKDSFQPDTGVRTCMVFLTKKTERQRQLPEGDYDIFMAVSQKVGQTSEGEPIFVVGDDGRPTAEIDHDLDEIVHDFKALRSGSLVASQFRYAVKRSDIDNRLNINPQFYSPHLNESIATVRRFDELDGWSVTTLGQLEKGIAVFKGPRLKTENVIVSDLSSGTDVVGYFTPSAMLQDKRDSAKLIDLAKATNKQLRDFEIVTVREGDLLLTRSGSIGRLAYVSSVMEGQIVSDDMIRVRVPSEEIRAYVAAFLLSENAMAQMLMNEYGSVQQHLEPGHVRDLLIPVPRNWLDAAKLIASGKEFIESKEASDRAMQALRTRGFDRGMTELLG</sequence>
<feature type="domain" description="DNA methylase adenine-specific" evidence="3">
    <location>
        <begin position="300"/>
        <end position="566"/>
    </location>
</feature>
<dbReference type="AlphaFoldDB" id="A0AAQ0BWF4"/>
<keyword evidence="5" id="KW-0489">Methyltransferase</keyword>
<dbReference type="InterPro" id="IPR052916">
    <property type="entry name" value="Type-I_RE_MTase_Subunit"/>
</dbReference>
<accession>A0AAQ0BWF4</accession>
<dbReference type="Pfam" id="PF13588">
    <property type="entry name" value="HSDR_N_2"/>
    <property type="match status" value="1"/>
</dbReference>
<dbReference type="EMBL" id="CP066065">
    <property type="protein sequence ID" value="QQC43227.1"/>
    <property type="molecule type" value="Genomic_DNA"/>
</dbReference>
<organism evidence="5 6">
    <name type="scientific">Schaalia meyeri</name>
    <dbReference type="NCBI Taxonomy" id="52773"/>
    <lineage>
        <taxon>Bacteria</taxon>
        <taxon>Bacillati</taxon>
        <taxon>Actinomycetota</taxon>
        <taxon>Actinomycetes</taxon>
        <taxon>Actinomycetales</taxon>
        <taxon>Actinomycetaceae</taxon>
        <taxon>Schaalia</taxon>
    </lineage>
</organism>
<evidence type="ECO:0000313" key="6">
    <source>
        <dbReference type="Proteomes" id="UP000595220"/>
    </source>
</evidence>
<evidence type="ECO:0000259" key="3">
    <source>
        <dbReference type="Pfam" id="PF02384"/>
    </source>
</evidence>
<dbReference type="InterPro" id="IPR029063">
    <property type="entry name" value="SAM-dependent_MTases_sf"/>
</dbReference>
<dbReference type="REBASE" id="497521">
    <property type="entry name" value="M.Sme985ORF5290P"/>
</dbReference>
<dbReference type="Proteomes" id="UP000595220">
    <property type="component" value="Chromosome"/>
</dbReference>
<evidence type="ECO:0000256" key="1">
    <source>
        <dbReference type="ARBA" id="ARBA00022747"/>
    </source>
</evidence>
<name>A0AAQ0BWF4_9ACTO</name>
<reference evidence="5 6" key="1">
    <citation type="submission" date="2020-12" db="EMBL/GenBank/DDBJ databases">
        <title>FDA dAtabase for Regulatory Grade micrObial Sequences (FDA-ARGOS): Supporting development and validation of Infectious Disease Dx tests.</title>
        <authorList>
            <person name="Sproer C."/>
            <person name="Gronow S."/>
            <person name="Severitt S."/>
            <person name="Schroder I."/>
            <person name="Tallon L."/>
            <person name="Sadzewicz L."/>
            <person name="Zhao X."/>
            <person name="Boylan J."/>
            <person name="Ott S."/>
            <person name="Bowen H."/>
            <person name="Vavikolanu K."/>
            <person name="Mehta A."/>
            <person name="Aluvathingal J."/>
            <person name="Nadendla S."/>
            <person name="Lowell S."/>
            <person name="Myers T."/>
            <person name="Yan Y."/>
            <person name="Sichtig H."/>
        </authorList>
    </citation>
    <scope>NUCLEOTIDE SEQUENCE [LARGE SCALE GENOMIC DNA]</scope>
    <source>
        <strain evidence="5 6">FDAARGOS_985</strain>
    </source>
</reference>
<dbReference type="RefSeq" id="WP_165603246.1">
    <property type="nucleotide sequence ID" value="NZ_FNLK01000014.1"/>
</dbReference>
<dbReference type="SUPFAM" id="SSF116734">
    <property type="entry name" value="DNA methylase specificity domain"/>
    <property type="match status" value="1"/>
</dbReference>
<feature type="domain" description="Type I restriction enzyme R protein N-terminal" evidence="4">
    <location>
        <begin position="32"/>
        <end position="157"/>
    </location>
</feature>
<evidence type="ECO:0000259" key="4">
    <source>
        <dbReference type="Pfam" id="PF13588"/>
    </source>
</evidence>
<dbReference type="PANTHER" id="PTHR42998:SF1">
    <property type="entry name" value="TYPE I RESTRICTION ENZYME HINDI METHYLASE SUBUNIT"/>
    <property type="match status" value="1"/>
</dbReference>
<evidence type="ECO:0000256" key="2">
    <source>
        <dbReference type="ARBA" id="ARBA00023125"/>
    </source>
</evidence>
<dbReference type="Pfam" id="PF02384">
    <property type="entry name" value="N6_Mtase"/>
    <property type="match status" value="1"/>
</dbReference>
<keyword evidence="6" id="KW-1185">Reference proteome</keyword>
<dbReference type="Gene3D" id="3.40.50.150">
    <property type="entry name" value="Vaccinia Virus protein VP39"/>
    <property type="match status" value="1"/>
</dbReference>
<dbReference type="Gene3D" id="3.90.220.20">
    <property type="entry name" value="DNA methylase specificity domains"/>
    <property type="match status" value="1"/>
</dbReference>
<evidence type="ECO:0000313" key="5">
    <source>
        <dbReference type="EMBL" id="QQC43227.1"/>
    </source>
</evidence>
<dbReference type="InterPro" id="IPR029464">
    <property type="entry name" value="HSDR_N"/>
</dbReference>
<keyword evidence="1" id="KW-0680">Restriction system</keyword>
<dbReference type="GO" id="GO:0032259">
    <property type="term" value="P:methylation"/>
    <property type="evidence" value="ECO:0007669"/>
    <property type="project" value="UniProtKB-KW"/>
</dbReference>